<gene>
    <name evidence="2" type="ORF">EJ04DRAFT_301095</name>
</gene>
<sequence>MDECRSCQREFEPRPATHPTLSALRRPKRTGRTPERGVGSAFWLWYLYQDLQHTGETSRFNPDTAWPELQGFKTSRRSSLTGPNAHDVRDAGAKHHDAINLNHADA</sequence>
<keyword evidence="3" id="KW-1185">Reference proteome</keyword>
<protein>
    <submittedName>
        <fullName evidence="2">Uncharacterized protein</fullName>
    </submittedName>
</protein>
<evidence type="ECO:0000256" key="1">
    <source>
        <dbReference type="SAM" id="MobiDB-lite"/>
    </source>
</evidence>
<reference evidence="2" key="1">
    <citation type="journal article" date="2020" name="Stud. Mycol.">
        <title>101 Dothideomycetes genomes: a test case for predicting lifestyles and emergence of pathogens.</title>
        <authorList>
            <person name="Haridas S."/>
            <person name="Albert R."/>
            <person name="Binder M."/>
            <person name="Bloem J."/>
            <person name="Labutti K."/>
            <person name="Salamov A."/>
            <person name="Andreopoulos B."/>
            <person name="Baker S."/>
            <person name="Barry K."/>
            <person name="Bills G."/>
            <person name="Bluhm B."/>
            <person name="Cannon C."/>
            <person name="Castanera R."/>
            <person name="Culley D."/>
            <person name="Daum C."/>
            <person name="Ezra D."/>
            <person name="Gonzalez J."/>
            <person name="Henrissat B."/>
            <person name="Kuo A."/>
            <person name="Liang C."/>
            <person name="Lipzen A."/>
            <person name="Lutzoni F."/>
            <person name="Magnuson J."/>
            <person name="Mondo S."/>
            <person name="Nolan M."/>
            <person name="Ohm R."/>
            <person name="Pangilinan J."/>
            <person name="Park H.-J."/>
            <person name="Ramirez L."/>
            <person name="Alfaro M."/>
            <person name="Sun H."/>
            <person name="Tritt A."/>
            <person name="Yoshinaga Y."/>
            <person name="Zwiers L.-H."/>
            <person name="Turgeon B."/>
            <person name="Goodwin S."/>
            <person name="Spatafora J."/>
            <person name="Crous P."/>
            <person name="Grigoriev I."/>
        </authorList>
    </citation>
    <scope>NUCLEOTIDE SEQUENCE</scope>
    <source>
        <strain evidence="2">CBS 125425</strain>
    </source>
</reference>
<dbReference type="EMBL" id="ML996170">
    <property type="protein sequence ID" value="KAF2732894.1"/>
    <property type="molecule type" value="Genomic_DNA"/>
</dbReference>
<name>A0A9P4QUH2_9PLEO</name>
<organism evidence="2 3">
    <name type="scientific">Polyplosphaeria fusca</name>
    <dbReference type="NCBI Taxonomy" id="682080"/>
    <lineage>
        <taxon>Eukaryota</taxon>
        <taxon>Fungi</taxon>
        <taxon>Dikarya</taxon>
        <taxon>Ascomycota</taxon>
        <taxon>Pezizomycotina</taxon>
        <taxon>Dothideomycetes</taxon>
        <taxon>Pleosporomycetidae</taxon>
        <taxon>Pleosporales</taxon>
        <taxon>Tetraplosphaeriaceae</taxon>
        <taxon>Polyplosphaeria</taxon>
    </lineage>
</organism>
<comment type="caution">
    <text evidence="2">The sequence shown here is derived from an EMBL/GenBank/DDBJ whole genome shotgun (WGS) entry which is preliminary data.</text>
</comment>
<evidence type="ECO:0000313" key="2">
    <source>
        <dbReference type="EMBL" id="KAF2732894.1"/>
    </source>
</evidence>
<accession>A0A9P4QUH2</accession>
<dbReference type="AlphaFoldDB" id="A0A9P4QUH2"/>
<dbReference type="Proteomes" id="UP000799444">
    <property type="component" value="Unassembled WGS sequence"/>
</dbReference>
<proteinExistence type="predicted"/>
<feature type="region of interest" description="Disordered" evidence="1">
    <location>
        <begin position="1"/>
        <end position="35"/>
    </location>
</feature>
<feature type="region of interest" description="Disordered" evidence="1">
    <location>
        <begin position="73"/>
        <end position="106"/>
    </location>
</feature>
<evidence type="ECO:0000313" key="3">
    <source>
        <dbReference type="Proteomes" id="UP000799444"/>
    </source>
</evidence>
<feature type="compositionally biased region" description="Basic and acidic residues" evidence="1">
    <location>
        <begin position="1"/>
        <end position="15"/>
    </location>
</feature>
<feature type="compositionally biased region" description="Basic and acidic residues" evidence="1">
    <location>
        <begin position="86"/>
        <end position="106"/>
    </location>
</feature>